<dbReference type="EMBL" id="CAJNOR010002085">
    <property type="protein sequence ID" value="CAF1245928.1"/>
    <property type="molecule type" value="Genomic_DNA"/>
</dbReference>
<organism evidence="5 6">
    <name type="scientific">Adineta ricciae</name>
    <name type="common">Rotifer</name>
    <dbReference type="NCBI Taxonomy" id="249248"/>
    <lineage>
        <taxon>Eukaryota</taxon>
        <taxon>Metazoa</taxon>
        <taxon>Spiralia</taxon>
        <taxon>Gnathifera</taxon>
        <taxon>Rotifera</taxon>
        <taxon>Eurotatoria</taxon>
        <taxon>Bdelloidea</taxon>
        <taxon>Adinetida</taxon>
        <taxon>Adinetidae</taxon>
        <taxon>Adineta</taxon>
    </lineage>
</organism>
<evidence type="ECO:0000313" key="5">
    <source>
        <dbReference type="EMBL" id="CAF1245928.1"/>
    </source>
</evidence>
<accession>A0A814ZIQ9</accession>
<evidence type="ECO:0000256" key="3">
    <source>
        <dbReference type="SAM" id="MobiDB-lite"/>
    </source>
</evidence>
<dbReference type="SUPFAM" id="SSF54928">
    <property type="entry name" value="RNA-binding domain, RBD"/>
    <property type="match status" value="1"/>
</dbReference>
<dbReference type="InterPro" id="IPR000504">
    <property type="entry name" value="RRM_dom"/>
</dbReference>
<dbReference type="InterPro" id="IPR051229">
    <property type="entry name" value="ALYREF_mRNA_export"/>
</dbReference>
<feature type="compositionally biased region" description="Polar residues" evidence="3">
    <location>
        <begin position="197"/>
        <end position="218"/>
    </location>
</feature>
<evidence type="ECO:0000256" key="1">
    <source>
        <dbReference type="ARBA" id="ARBA00022884"/>
    </source>
</evidence>
<name>A0A814ZIQ9_ADIRI</name>
<evidence type="ECO:0000313" key="6">
    <source>
        <dbReference type="Proteomes" id="UP000663828"/>
    </source>
</evidence>
<feature type="region of interest" description="Disordered" evidence="3">
    <location>
        <begin position="49"/>
        <end position="74"/>
    </location>
</feature>
<dbReference type="PANTHER" id="PTHR19965">
    <property type="entry name" value="RNA AND EXPORT FACTOR BINDING PROTEIN"/>
    <property type="match status" value="1"/>
</dbReference>
<evidence type="ECO:0000256" key="2">
    <source>
        <dbReference type="PROSITE-ProRule" id="PRU00176"/>
    </source>
</evidence>
<feature type="compositionally biased region" description="Polar residues" evidence="3">
    <location>
        <begin position="62"/>
        <end position="74"/>
    </location>
</feature>
<feature type="compositionally biased region" description="Polar residues" evidence="3">
    <location>
        <begin position="244"/>
        <end position="261"/>
    </location>
</feature>
<dbReference type="Gene3D" id="3.30.70.330">
    <property type="match status" value="1"/>
</dbReference>
<dbReference type="PANTHER" id="PTHR19965:SF35">
    <property type="entry name" value="RNA ANNEALING PROTEIN YRA1"/>
    <property type="match status" value="1"/>
</dbReference>
<dbReference type="AlphaFoldDB" id="A0A814ZIQ9"/>
<feature type="region of interest" description="Disordered" evidence="3">
    <location>
        <begin position="178"/>
        <end position="275"/>
    </location>
</feature>
<dbReference type="GO" id="GO:0003729">
    <property type="term" value="F:mRNA binding"/>
    <property type="evidence" value="ECO:0007669"/>
    <property type="project" value="TreeGrafter"/>
</dbReference>
<dbReference type="InterPro" id="IPR035979">
    <property type="entry name" value="RBD_domain_sf"/>
</dbReference>
<proteinExistence type="predicted"/>
<keyword evidence="6" id="KW-1185">Reference proteome</keyword>
<feature type="compositionally biased region" description="Low complexity" evidence="3">
    <location>
        <begin position="357"/>
        <end position="395"/>
    </location>
</feature>
<evidence type="ECO:0000259" key="4">
    <source>
        <dbReference type="PROSITE" id="PS50102"/>
    </source>
</evidence>
<feature type="compositionally biased region" description="Polar residues" evidence="3">
    <location>
        <begin position="154"/>
        <end position="163"/>
    </location>
</feature>
<dbReference type="Pfam" id="PF00076">
    <property type="entry name" value="RRM_1"/>
    <property type="match status" value="1"/>
</dbReference>
<feature type="region of interest" description="Disordered" evidence="3">
    <location>
        <begin position="109"/>
        <end position="163"/>
    </location>
</feature>
<feature type="domain" description="RRM" evidence="4">
    <location>
        <begin position="280"/>
        <end position="351"/>
    </location>
</feature>
<dbReference type="GO" id="GO:0005634">
    <property type="term" value="C:nucleus"/>
    <property type="evidence" value="ECO:0007669"/>
    <property type="project" value="TreeGrafter"/>
</dbReference>
<dbReference type="SMART" id="SM00360">
    <property type="entry name" value="RRM"/>
    <property type="match status" value="1"/>
</dbReference>
<sequence length="424" mass="46388">MKIQAKGTAGSGDNRISALKRLSKPANNVHGRLSAPTTPVVTDARQLLSSRQKPTFDARQLLSRQSSKTQSTSVTIRQNVVDFEDDDYEDDEEMPNISEQKSLLITRSNDGRLTSGLGNRPSFLAPRNTQLTEPVSFTKTIKNATVRREDDSRPSQTSNSQLISSEQKVVISFVNDQYRKRARSPTPPPIIRRLHDSSVQTAQTSSLSRAPIRTSGSQKRLDDDSEPSTKRAASRNAMTDVEQRVSTLSAKNSLKRTSTDAFGSGRVKPTSAAHSNANSATILITNLQPTVTEDDVIELFSEVGDVKDIKTLSRGCVQIVYAVPEQAEDAVAKYHNQILDGKLMYVSIQEPMSYSTKSSKVASSQHSKPAAMTATKTNSSASSSKAEPSQSSSSKFTIDPTFMRQALFNPSNETKNAVQFQVKL</sequence>
<protein>
    <recommendedName>
        <fullName evidence="4">RRM domain-containing protein</fullName>
    </recommendedName>
</protein>
<feature type="compositionally biased region" description="Polar residues" evidence="3">
    <location>
        <begin position="127"/>
        <end position="143"/>
    </location>
</feature>
<keyword evidence="1 2" id="KW-0694">RNA-binding</keyword>
<gene>
    <name evidence="5" type="ORF">XAT740_LOCUS25993</name>
</gene>
<feature type="region of interest" description="Disordered" evidence="3">
    <location>
        <begin position="357"/>
        <end position="396"/>
    </location>
</feature>
<dbReference type="InterPro" id="IPR012677">
    <property type="entry name" value="Nucleotide-bd_a/b_plait_sf"/>
</dbReference>
<reference evidence="5" key="1">
    <citation type="submission" date="2021-02" db="EMBL/GenBank/DDBJ databases">
        <authorList>
            <person name="Nowell W R."/>
        </authorList>
    </citation>
    <scope>NUCLEOTIDE SEQUENCE</scope>
</reference>
<dbReference type="Proteomes" id="UP000663828">
    <property type="component" value="Unassembled WGS sequence"/>
</dbReference>
<dbReference type="PROSITE" id="PS50102">
    <property type="entry name" value="RRM"/>
    <property type="match status" value="1"/>
</dbReference>
<comment type="caution">
    <text evidence="5">The sequence shown here is derived from an EMBL/GenBank/DDBJ whole genome shotgun (WGS) entry which is preliminary data.</text>
</comment>